<protein>
    <submittedName>
        <fullName evidence="1">Uncharacterized protein</fullName>
    </submittedName>
</protein>
<reference evidence="1 2" key="1">
    <citation type="submission" date="2015-10" db="EMBL/GenBank/DDBJ databases">
        <title>Draft genome sequence of Streptomyces griseoruber DSM 40281, type strain for the species Streptomyces griseoruber.</title>
        <authorList>
            <person name="Ruckert C."/>
            <person name="Winkler A."/>
            <person name="Kalinowski J."/>
            <person name="Kampfer P."/>
            <person name="Glaeser S."/>
        </authorList>
    </citation>
    <scope>NUCLEOTIDE SEQUENCE [LARGE SCALE GENOMIC DNA]</scope>
    <source>
        <strain evidence="1 2">DSM 40281</strain>
    </source>
</reference>
<dbReference type="AlphaFoldDB" id="A0A117RAI6"/>
<dbReference type="Proteomes" id="UP000052982">
    <property type="component" value="Unassembled WGS sequence"/>
</dbReference>
<keyword evidence="2" id="KW-1185">Reference proteome</keyword>
<sequence>MTRRGEKTGGTLRKLAVGVLAGGIFALSAGSAMAVSWHTIPTLSTGGAKFLNGQYAFWPSGQNHGAFEWKGDLDDTDNGDGHNVYVQVRVEGYDWSRYNGKQRSTVHFDQLNWDGAALHTDDAYIRVCRDKGSLNPDNCSPTKHYQR</sequence>
<name>A0A117RAI6_9ACTN</name>
<dbReference type="EMBL" id="LMWW01000045">
    <property type="protein sequence ID" value="KUN80116.1"/>
    <property type="molecule type" value="Genomic_DNA"/>
</dbReference>
<evidence type="ECO:0000313" key="2">
    <source>
        <dbReference type="Proteomes" id="UP000052982"/>
    </source>
</evidence>
<proteinExistence type="predicted"/>
<evidence type="ECO:0000313" key="1">
    <source>
        <dbReference type="EMBL" id="KUN80116.1"/>
    </source>
</evidence>
<organism evidence="1 2">
    <name type="scientific">Streptomyces griseoruber</name>
    <dbReference type="NCBI Taxonomy" id="1943"/>
    <lineage>
        <taxon>Bacteria</taxon>
        <taxon>Bacillati</taxon>
        <taxon>Actinomycetota</taxon>
        <taxon>Actinomycetes</taxon>
        <taxon>Kitasatosporales</taxon>
        <taxon>Streptomycetaceae</taxon>
        <taxon>Streptomyces</taxon>
    </lineage>
</organism>
<accession>A0A117RAI6</accession>
<comment type="caution">
    <text evidence="1">The sequence shown here is derived from an EMBL/GenBank/DDBJ whole genome shotgun (WGS) entry which is preliminary data.</text>
</comment>
<dbReference type="STRING" id="1943.AQJ64_27300"/>
<gene>
    <name evidence="1" type="ORF">AQJ64_27300</name>
</gene>